<dbReference type="RefSeq" id="WP_081854093.1">
    <property type="nucleotide sequence ID" value="NZ_AP028982.1"/>
</dbReference>
<keyword evidence="2" id="KW-1185">Reference proteome</keyword>
<organism evidence="1 2">
    <name type="scientific">Edwardsiella anguillarum</name>
    <dbReference type="NCBI Taxonomy" id="1821960"/>
    <lineage>
        <taxon>Bacteria</taxon>
        <taxon>Pseudomonadati</taxon>
        <taxon>Pseudomonadota</taxon>
        <taxon>Gammaproteobacteria</taxon>
        <taxon>Enterobacterales</taxon>
        <taxon>Hafniaceae</taxon>
        <taxon>Edwardsiella</taxon>
    </lineage>
</organism>
<gene>
    <name evidence="1" type="ORF">MQ095_19070</name>
</gene>
<dbReference type="Proteomes" id="UP001238370">
    <property type="component" value="Chromosome"/>
</dbReference>
<dbReference type="GeneID" id="33941685"/>
<name>A0ABY8SDP5_9GAMM</name>
<accession>A0ABY8SDP5</accession>
<sequence>MNQIEHNMINNKVAMHSGNTIANVLSPSDNGKYHSELECWIPVSLIQYCRFPLYLIVALWGQQQQRWIDRNDISNAFKISARRASSVLFYLRNNRLISTRTKEHVYRNGYVRRIDYFIDSVDLQSFFPRPAAERMNEAKKKKKKLPLHRINYSLVNKLTWQDVFTLRKSIREDI</sequence>
<evidence type="ECO:0000313" key="1">
    <source>
        <dbReference type="EMBL" id="WHP83807.1"/>
    </source>
</evidence>
<dbReference type="Pfam" id="PF07180">
    <property type="entry name" value="CaiF_GrlA"/>
    <property type="match status" value="1"/>
</dbReference>
<evidence type="ECO:0000313" key="2">
    <source>
        <dbReference type="Proteomes" id="UP001238370"/>
    </source>
</evidence>
<reference evidence="1 2" key="1">
    <citation type="submission" date="2022-03" db="EMBL/GenBank/DDBJ databases">
        <title>Survey of Intraspecific Variation of Edwardsiella anguillarum Isolates from Non-Anguillid Fish Host Originating from Varied Geographic Locations.</title>
        <authorList>
            <person name="Armwood A.R."/>
            <person name="Woodyard E."/>
            <person name="Waldbieser G.C."/>
            <person name="Camus A.C."/>
            <person name="Divya D."/>
            <person name="Tekedar H."/>
            <person name="Soto E."/>
            <person name="Stein C."/>
            <person name="Ucko M."/>
            <person name="Ware C."/>
            <person name="Griffin M.J."/>
        </authorList>
    </citation>
    <scope>NUCLEOTIDE SEQUENCE [LARGE SCALE GENOMIC DNA]</scope>
    <source>
        <strain evidence="1 2">R18-35-2</strain>
    </source>
</reference>
<dbReference type="InterPro" id="IPR036388">
    <property type="entry name" value="WH-like_DNA-bd_sf"/>
</dbReference>
<protein>
    <submittedName>
        <fullName evidence="1">CaiF/GrlA family transcriptional regulator</fullName>
    </submittedName>
</protein>
<dbReference type="InterPro" id="IPR020357">
    <property type="entry name" value="Tscrpt_reg_CaiF/GrlA"/>
</dbReference>
<proteinExistence type="predicted"/>
<dbReference type="Gene3D" id="1.10.10.10">
    <property type="entry name" value="Winged helix-like DNA-binding domain superfamily/Winged helix DNA-binding domain"/>
    <property type="match status" value="1"/>
</dbReference>
<dbReference type="EMBL" id="CP094302">
    <property type="protein sequence ID" value="WHP83807.1"/>
    <property type="molecule type" value="Genomic_DNA"/>
</dbReference>